<proteinExistence type="predicted"/>
<dbReference type="InterPro" id="IPR058009">
    <property type="entry name" value="TTP_Phage_16"/>
</dbReference>
<name>A0ABX7TMD9_STRCY</name>
<accession>A0ABX7TMD9</accession>
<keyword evidence="2" id="KW-1185">Reference proteome</keyword>
<evidence type="ECO:0000313" key="2">
    <source>
        <dbReference type="Proteomes" id="UP000663908"/>
    </source>
</evidence>
<organism evidence="1 2">
    <name type="scientific">Streptomyces cyanogenus</name>
    <dbReference type="NCBI Taxonomy" id="80860"/>
    <lineage>
        <taxon>Bacteria</taxon>
        <taxon>Bacillati</taxon>
        <taxon>Actinomycetota</taxon>
        <taxon>Actinomycetes</taxon>
        <taxon>Kitasatosporales</taxon>
        <taxon>Streptomycetaceae</taxon>
        <taxon>Streptomyces</taxon>
    </lineage>
</organism>
<dbReference type="Proteomes" id="UP000663908">
    <property type="component" value="Chromosome"/>
</dbReference>
<reference evidence="1 2" key="1">
    <citation type="submission" date="2021-03" db="EMBL/GenBank/DDBJ databases">
        <title>Complete genome sequence of Streptomyces cyanogenus S136, producer of anticancer angucycline landomycin A.</title>
        <authorList>
            <person name="Hrab P."/>
            <person name="Ruckert C."/>
            <person name="Busche T."/>
            <person name="Ostash I."/>
            <person name="Kalinowski J."/>
            <person name="Fedorenko V."/>
            <person name="Yushchuk O."/>
            <person name="Ostash B."/>
        </authorList>
    </citation>
    <scope>NUCLEOTIDE SEQUENCE [LARGE SCALE GENOMIC DNA]</scope>
    <source>
        <strain evidence="1 2">S136</strain>
    </source>
</reference>
<dbReference type="EMBL" id="CP071839">
    <property type="protein sequence ID" value="QTD96968.1"/>
    <property type="molecule type" value="Genomic_DNA"/>
</dbReference>
<evidence type="ECO:0000313" key="1">
    <source>
        <dbReference type="EMBL" id="QTD96968.1"/>
    </source>
</evidence>
<gene>
    <name evidence="1" type="ORF">S1361_06365</name>
</gene>
<dbReference type="Pfam" id="PF25595">
    <property type="entry name" value="Phage_TTP_16"/>
    <property type="match status" value="1"/>
</dbReference>
<sequence length="159" mass="17006">MVATPIAATSRYIPPGTTRYYWVASISNYQSPTRAELNAGSDLTAEISAVSGFATNSDQQDTPDLGSRFTGKIPGRITADDSSITMYASSTSSDARTLMPRDTAGYIVIFPEGDITGQKMDVFPVKVTGVPKSRDVENPAAMTFQFAITKIPAENVTIP</sequence>
<dbReference type="RefSeq" id="WP_208030860.1">
    <property type="nucleotide sequence ID" value="NZ_CP071839.1"/>
</dbReference>
<protein>
    <submittedName>
        <fullName evidence="1">Uncharacterized protein</fullName>
    </submittedName>
</protein>